<gene>
    <name evidence="1" type="ORF">GCM10022226_22130</name>
</gene>
<dbReference type="Proteomes" id="UP001500888">
    <property type="component" value="Unassembled WGS sequence"/>
</dbReference>
<sequence>MDVPGIGLVLEGDKITGGGGASTWRKDPPAGIKIPEGCLPSGPDGTVIIIGEVTEVKRA</sequence>
<dbReference type="EMBL" id="BAAAZR010000002">
    <property type="protein sequence ID" value="GAA3801887.1"/>
    <property type="molecule type" value="Genomic_DNA"/>
</dbReference>
<reference evidence="2" key="1">
    <citation type="journal article" date="2019" name="Int. J. Syst. Evol. Microbiol.">
        <title>The Global Catalogue of Microorganisms (GCM) 10K type strain sequencing project: providing services to taxonomists for standard genome sequencing and annotation.</title>
        <authorList>
            <consortium name="The Broad Institute Genomics Platform"/>
            <consortium name="The Broad Institute Genome Sequencing Center for Infectious Disease"/>
            <person name="Wu L."/>
            <person name="Ma J."/>
        </authorList>
    </citation>
    <scope>NUCLEOTIDE SEQUENCE [LARGE SCALE GENOMIC DNA]</scope>
    <source>
        <strain evidence="2">JCM 16908</strain>
    </source>
</reference>
<name>A0ABP7HTH0_9ACTN</name>
<protein>
    <submittedName>
        <fullName evidence="1">Uncharacterized protein</fullName>
    </submittedName>
</protein>
<proteinExistence type="predicted"/>
<evidence type="ECO:0000313" key="1">
    <source>
        <dbReference type="EMBL" id="GAA3801887.1"/>
    </source>
</evidence>
<comment type="caution">
    <text evidence="1">The sequence shown here is derived from an EMBL/GenBank/DDBJ whole genome shotgun (WGS) entry which is preliminary data.</text>
</comment>
<keyword evidence="2" id="KW-1185">Reference proteome</keyword>
<evidence type="ECO:0000313" key="2">
    <source>
        <dbReference type="Proteomes" id="UP001500888"/>
    </source>
</evidence>
<accession>A0ABP7HTH0</accession>
<organism evidence="1 2">
    <name type="scientific">Sphaerisporangium flaviroseum</name>
    <dbReference type="NCBI Taxonomy" id="509199"/>
    <lineage>
        <taxon>Bacteria</taxon>
        <taxon>Bacillati</taxon>
        <taxon>Actinomycetota</taxon>
        <taxon>Actinomycetes</taxon>
        <taxon>Streptosporangiales</taxon>
        <taxon>Streptosporangiaceae</taxon>
        <taxon>Sphaerisporangium</taxon>
    </lineage>
</organism>